<dbReference type="GO" id="GO:0005886">
    <property type="term" value="C:plasma membrane"/>
    <property type="evidence" value="ECO:0007669"/>
    <property type="project" value="TreeGrafter"/>
</dbReference>
<dbReference type="PANTHER" id="PTHR24222:SF76">
    <property type="entry name" value="MYCOBACTIN IMPORT ATP-BINDING_PERMEASE PROTEIN IRTB"/>
    <property type="match status" value="1"/>
</dbReference>
<evidence type="ECO:0000256" key="4">
    <source>
        <dbReference type="ARBA" id="ARBA00023136"/>
    </source>
</evidence>
<dbReference type="EMBL" id="UZAH01031460">
    <property type="protein sequence ID" value="VDP15557.1"/>
    <property type="molecule type" value="Genomic_DNA"/>
</dbReference>
<keyword evidence="2 5" id="KW-0812">Transmembrane</keyword>
<dbReference type="GO" id="GO:0140359">
    <property type="term" value="F:ABC-type transporter activity"/>
    <property type="evidence" value="ECO:0007669"/>
    <property type="project" value="InterPro"/>
</dbReference>
<comment type="subcellular location">
    <subcellularLocation>
        <location evidence="1">Membrane</location>
        <topology evidence="1">Multi-pass membrane protein</topology>
    </subcellularLocation>
</comment>
<protein>
    <submittedName>
        <fullName evidence="9">ABC transmembrane type-1 domain-containing protein</fullName>
    </submittedName>
</protein>
<evidence type="ECO:0000256" key="5">
    <source>
        <dbReference type="SAM" id="Phobius"/>
    </source>
</evidence>
<dbReference type="Gene3D" id="1.20.1560.10">
    <property type="entry name" value="ABC transporter type 1, transmembrane domain"/>
    <property type="match status" value="1"/>
</dbReference>
<dbReference type="AlphaFoldDB" id="A0A183GBS0"/>
<dbReference type="SUPFAM" id="SSF90123">
    <property type="entry name" value="ABC transporter transmembrane region"/>
    <property type="match status" value="1"/>
</dbReference>
<dbReference type="GO" id="GO:0005524">
    <property type="term" value="F:ATP binding"/>
    <property type="evidence" value="ECO:0007669"/>
    <property type="project" value="InterPro"/>
</dbReference>
<sequence>MSRRLRSLLSKVQFRVTRCDEVAIFLNLLHFQSHASEFRFATAKDRCCVALGFILAICVGAILPVDAFLGGLYANIYLKEEEHIENEELWWEAMYICIGFLSGAVAIFVLSYLQQYLLLTAAHRIAGRIRKEFIKAVLRQDAAWLDANSAGTITTTLNEYVA</sequence>
<evidence type="ECO:0000313" key="9">
    <source>
        <dbReference type="WBParaSite" id="HPBE_0001956201-mRNA-1"/>
    </source>
</evidence>
<accession>A0A3P8AMR4</accession>
<evidence type="ECO:0000259" key="6">
    <source>
        <dbReference type="PROSITE" id="PS50929"/>
    </source>
</evidence>
<feature type="transmembrane region" description="Helical" evidence="5">
    <location>
        <begin position="93"/>
        <end position="113"/>
    </location>
</feature>
<dbReference type="PANTHER" id="PTHR24222">
    <property type="entry name" value="ABC TRANSPORTER B FAMILY"/>
    <property type="match status" value="1"/>
</dbReference>
<keyword evidence="3 5" id="KW-1133">Transmembrane helix</keyword>
<organism evidence="8 9">
    <name type="scientific">Heligmosomoides polygyrus</name>
    <name type="common">Parasitic roundworm</name>
    <dbReference type="NCBI Taxonomy" id="6339"/>
    <lineage>
        <taxon>Eukaryota</taxon>
        <taxon>Metazoa</taxon>
        <taxon>Ecdysozoa</taxon>
        <taxon>Nematoda</taxon>
        <taxon>Chromadorea</taxon>
        <taxon>Rhabditida</taxon>
        <taxon>Rhabditina</taxon>
        <taxon>Rhabditomorpha</taxon>
        <taxon>Strongyloidea</taxon>
        <taxon>Heligmosomidae</taxon>
        <taxon>Heligmosomoides</taxon>
    </lineage>
</organism>
<dbReference type="InterPro" id="IPR039421">
    <property type="entry name" value="Type_1_exporter"/>
</dbReference>
<evidence type="ECO:0000313" key="7">
    <source>
        <dbReference type="EMBL" id="VDP15557.1"/>
    </source>
</evidence>
<accession>A0A183GBS0</accession>
<keyword evidence="4 5" id="KW-0472">Membrane</keyword>
<keyword evidence="8" id="KW-1185">Reference proteome</keyword>
<gene>
    <name evidence="7" type="ORF">HPBE_LOCUS19561</name>
</gene>
<reference evidence="9" key="2">
    <citation type="submission" date="2019-09" db="UniProtKB">
        <authorList>
            <consortium name="WormBaseParasite"/>
        </authorList>
    </citation>
    <scope>IDENTIFICATION</scope>
</reference>
<reference evidence="7 8" key="1">
    <citation type="submission" date="2018-11" db="EMBL/GenBank/DDBJ databases">
        <authorList>
            <consortium name="Pathogen Informatics"/>
        </authorList>
    </citation>
    <scope>NUCLEOTIDE SEQUENCE [LARGE SCALE GENOMIC DNA]</scope>
</reference>
<dbReference type="Proteomes" id="UP000050761">
    <property type="component" value="Unassembled WGS sequence"/>
</dbReference>
<dbReference type="InterPro" id="IPR036640">
    <property type="entry name" value="ABC1_TM_sf"/>
</dbReference>
<name>A0A183GBS0_HELPZ</name>
<feature type="domain" description="ABC transmembrane type-1" evidence="6">
    <location>
        <begin position="50"/>
        <end position="162"/>
    </location>
</feature>
<dbReference type="PROSITE" id="PS50929">
    <property type="entry name" value="ABC_TM1F"/>
    <property type="match status" value="1"/>
</dbReference>
<dbReference type="WBParaSite" id="HPBE_0001956201-mRNA-1">
    <property type="protein sequence ID" value="HPBE_0001956201-mRNA-1"/>
    <property type="gene ID" value="HPBE_0001956201"/>
</dbReference>
<evidence type="ECO:0000256" key="2">
    <source>
        <dbReference type="ARBA" id="ARBA00022692"/>
    </source>
</evidence>
<proteinExistence type="predicted"/>
<evidence type="ECO:0000256" key="3">
    <source>
        <dbReference type="ARBA" id="ARBA00022989"/>
    </source>
</evidence>
<dbReference type="OrthoDB" id="5872295at2759"/>
<evidence type="ECO:0000313" key="8">
    <source>
        <dbReference type="Proteomes" id="UP000050761"/>
    </source>
</evidence>
<evidence type="ECO:0000256" key="1">
    <source>
        <dbReference type="ARBA" id="ARBA00004141"/>
    </source>
</evidence>
<feature type="transmembrane region" description="Helical" evidence="5">
    <location>
        <begin position="48"/>
        <end position="73"/>
    </location>
</feature>
<dbReference type="Pfam" id="PF00664">
    <property type="entry name" value="ABC_membrane"/>
    <property type="match status" value="1"/>
</dbReference>
<dbReference type="InterPro" id="IPR011527">
    <property type="entry name" value="ABC1_TM_dom"/>
</dbReference>